<dbReference type="GO" id="GO:0005737">
    <property type="term" value="C:cytoplasm"/>
    <property type="evidence" value="ECO:0007669"/>
    <property type="project" value="UniProtKB-ARBA"/>
</dbReference>
<dbReference type="AlphaFoldDB" id="A0A397ZRF2"/>
<comment type="similarity">
    <text evidence="2">Belongs to the TOM1 family.</text>
</comment>
<dbReference type="InterPro" id="IPR044836">
    <property type="entry name" value="TOL_plant"/>
</dbReference>
<keyword evidence="3" id="KW-0813">Transport</keyword>
<dbReference type="GO" id="GO:0043328">
    <property type="term" value="P:protein transport to vacuole involved in ubiquitin-dependent protein catabolic process via the multivesicular body sorting pathway"/>
    <property type="evidence" value="ECO:0007669"/>
    <property type="project" value="InterPro"/>
</dbReference>
<evidence type="ECO:0000259" key="7">
    <source>
        <dbReference type="PROSITE" id="PS50179"/>
    </source>
</evidence>
<evidence type="ECO:0000256" key="4">
    <source>
        <dbReference type="ARBA" id="ARBA00022927"/>
    </source>
</evidence>
<dbReference type="SMR" id="A0A397ZRF2"/>
<comment type="subcellular location">
    <subcellularLocation>
        <location evidence="1">Membrane</location>
        <topology evidence="1">Peripheral membrane protein</topology>
    </subcellularLocation>
</comment>
<keyword evidence="4" id="KW-0653">Protein transport</keyword>
<dbReference type="PANTHER" id="PTHR45898:SF13">
    <property type="entry name" value="TOM1-LIKE PROTEIN 7"/>
    <property type="match status" value="1"/>
</dbReference>
<dbReference type="InterPro" id="IPR008942">
    <property type="entry name" value="ENTH_VHS"/>
</dbReference>
<dbReference type="GO" id="GO:0043130">
    <property type="term" value="F:ubiquitin binding"/>
    <property type="evidence" value="ECO:0007669"/>
    <property type="project" value="InterPro"/>
</dbReference>
<dbReference type="Pfam" id="PF00790">
    <property type="entry name" value="VHS"/>
    <property type="match status" value="1"/>
</dbReference>
<keyword evidence="5" id="KW-0472">Membrane</keyword>
<gene>
    <name evidence="9" type="ORF">BRARA_C00011</name>
</gene>
<feature type="domain" description="VHS" evidence="7">
    <location>
        <begin position="49"/>
        <end position="177"/>
    </location>
</feature>
<dbReference type="SUPFAM" id="SSF89009">
    <property type="entry name" value="GAT-like domain"/>
    <property type="match status" value="1"/>
</dbReference>
<dbReference type="PROSITE" id="PS50179">
    <property type="entry name" value="VHS"/>
    <property type="match status" value="1"/>
</dbReference>
<feature type="domain" description="GAT" evidence="8">
    <location>
        <begin position="218"/>
        <end position="306"/>
    </location>
</feature>
<evidence type="ECO:0000256" key="5">
    <source>
        <dbReference type="ARBA" id="ARBA00023136"/>
    </source>
</evidence>
<evidence type="ECO:0008006" key="11">
    <source>
        <dbReference type="Google" id="ProtNLM"/>
    </source>
</evidence>
<reference evidence="9 10" key="1">
    <citation type="submission" date="2018-06" db="EMBL/GenBank/DDBJ databases">
        <title>WGS assembly of Brassica rapa FPsc.</title>
        <authorList>
            <person name="Bowman J."/>
            <person name="Kohchi T."/>
            <person name="Yamato K."/>
            <person name="Jenkins J."/>
            <person name="Shu S."/>
            <person name="Ishizaki K."/>
            <person name="Yamaoka S."/>
            <person name="Nishihama R."/>
            <person name="Nakamura Y."/>
            <person name="Berger F."/>
            <person name="Adam C."/>
            <person name="Aki S."/>
            <person name="Althoff F."/>
            <person name="Araki T."/>
            <person name="Arteaga-Vazquez M."/>
            <person name="Balasubrmanian S."/>
            <person name="Bauer D."/>
            <person name="Boehm C."/>
            <person name="Briginshaw L."/>
            <person name="Caballero-Perez J."/>
            <person name="Catarino B."/>
            <person name="Chen F."/>
            <person name="Chiyoda S."/>
            <person name="Chovatia M."/>
            <person name="Davies K."/>
            <person name="Delmans M."/>
            <person name="Demura T."/>
            <person name="Dierschke T."/>
            <person name="Dolan L."/>
            <person name="Dorantes-Acosta A."/>
            <person name="Eklund D."/>
            <person name="Florent S."/>
            <person name="Flores-Sandoval E."/>
            <person name="Fujiyama A."/>
            <person name="Fukuzawa H."/>
            <person name="Galik B."/>
            <person name="Grimanelli D."/>
            <person name="Grimwood J."/>
            <person name="Grossniklaus U."/>
            <person name="Hamada T."/>
            <person name="Haseloff J."/>
            <person name="Hetherington A."/>
            <person name="Higo A."/>
            <person name="Hirakawa Y."/>
            <person name="Hundley H."/>
            <person name="Ikeda Y."/>
            <person name="Inoue K."/>
            <person name="Inoue S."/>
            <person name="Ishida S."/>
            <person name="Jia Q."/>
            <person name="Kakita M."/>
            <person name="Kanazawa T."/>
            <person name="Kawai Y."/>
            <person name="Kawashima T."/>
            <person name="Kennedy M."/>
            <person name="Kinose K."/>
            <person name="Kinoshita T."/>
            <person name="Kohara Y."/>
            <person name="Koide E."/>
            <person name="Komatsu K."/>
            <person name="Kopischke S."/>
            <person name="Kubo M."/>
            <person name="Kyozuka J."/>
            <person name="Lagercrantz U."/>
            <person name="Lin S."/>
            <person name="Lindquist E."/>
            <person name="Lipzen A."/>
            <person name="Lu C."/>
            <person name="Luna E."/>
            <person name="Martienssen R."/>
            <person name="Minamino N."/>
            <person name="Mizutani M."/>
            <person name="Mizutani M."/>
            <person name="Mochizuki N."/>
            <person name="Monte I."/>
            <person name="Mosher R."/>
            <person name="Nagasaki H."/>
            <person name="Nakagami H."/>
            <person name="Naramoto S."/>
            <person name="Nishitani K."/>
            <person name="Ohtani M."/>
            <person name="Okamoto T."/>
            <person name="Okumura M."/>
            <person name="Phillips J."/>
            <person name="Pollak B."/>
            <person name="Reinders A."/>
            <person name="Roevekamp M."/>
            <person name="Sano R."/>
            <person name="Sawa S."/>
            <person name="Schmid M."/>
            <person name="Shirakawa M."/>
            <person name="Solano R."/>
            <person name="Spunde A."/>
            <person name="Suetsugu N."/>
            <person name="Sugano S."/>
            <person name="Sugiyama A."/>
            <person name="Sun R."/>
            <person name="Suzuki Y."/>
            <person name="Takenaka M."/>
            <person name="Takezawa D."/>
            <person name="Tomogane H."/>
            <person name="Tsuzuki M."/>
            <person name="Ueda T."/>
            <person name="Umeda M."/>
            <person name="Ward J."/>
            <person name="Watanabe Y."/>
            <person name="Yazaki K."/>
            <person name="Yokoyama R."/>
            <person name="Yoshitake Y."/>
            <person name="Yotsui I."/>
            <person name="Zachgo S."/>
            <person name="Schmutz J."/>
        </authorList>
    </citation>
    <scope>NUCLEOTIDE SEQUENCE [LARGE SCALE GENOMIC DNA]</scope>
    <source>
        <strain evidence="10">cv. B-3</strain>
    </source>
</reference>
<sequence>MAGKLEWGLLLWSAKKIVCMTMRPSSSSSCCSASPSLTLSSLSVAVDKATSELLLTPDWTIIIAICDSLNSNRCHCKDAIKAVKRRLQHKSSKVQLLTLTLLEAMLKNCGEFVHSHIAEKHVLEDMVKIIVRKKGDFEVRNKILILLDTWNEAFSARKYPHYNWAYRELIRSGVKFPQRSKEAPLMLEPSSQFSSSSSSMNLMSIGSFKRLDEAMATEIESLSLSNLESMRTVMDLMSVMVQAVNPSDKSALKDDLIVDLVEQCRSNQKKLIQMLTTTSDEDVMARGLELNDSLQVALARHDAIASGVSLPMLQAAPETRDTTSSVLIKTGDADVAALEADPSSSSSSSENETYEEGDDVKNDFIQLTKSHALLNAEEEEEETLLLGNNNGNTAETEARTECKDLALFDTATSKSEQDIIELLSLTLSTTALPSPQTQAPPNTRFLADDHILMNSYVVPWAQSQAEAQVPKMAQFAPLGPQFQQQQQQQQFSFGYPQAQWNGGQANNYNDTTLWRQGGSENKVFERNLQYSNSFPARGGAGGPSGAEVEGQAQQQPQRPYVPPYKLFEDLNVFWKGDGGVRSSK</sequence>
<protein>
    <recommendedName>
        <fullName evidence="11">VHS domain-containing protein</fullName>
    </recommendedName>
</protein>
<feature type="region of interest" description="Disordered" evidence="6">
    <location>
        <begin position="337"/>
        <end position="361"/>
    </location>
</feature>
<proteinExistence type="inferred from homology"/>
<dbReference type="InterPro" id="IPR004152">
    <property type="entry name" value="GAT_dom"/>
</dbReference>
<feature type="region of interest" description="Disordered" evidence="6">
    <location>
        <begin position="378"/>
        <end position="397"/>
    </location>
</feature>
<dbReference type="Gene3D" id="1.20.58.160">
    <property type="match status" value="1"/>
</dbReference>
<evidence type="ECO:0000256" key="2">
    <source>
        <dbReference type="ARBA" id="ARBA00007708"/>
    </source>
</evidence>
<organism evidence="9 10">
    <name type="scientific">Brassica campestris</name>
    <name type="common">Field mustard</name>
    <dbReference type="NCBI Taxonomy" id="3711"/>
    <lineage>
        <taxon>Eukaryota</taxon>
        <taxon>Viridiplantae</taxon>
        <taxon>Streptophyta</taxon>
        <taxon>Embryophyta</taxon>
        <taxon>Tracheophyta</taxon>
        <taxon>Spermatophyta</taxon>
        <taxon>Magnoliopsida</taxon>
        <taxon>eudicotyledons</taxon>
        <taxon>Gunneridae</taxon>
        <taxon>Pentapetalae</taxon>
        <taxon>rosids</taxon>
        <taxon>malvids</taxon>
        <taxon>Brassicales</taxon>
        <taxon>Brassicaceae</taxon>
        <taxon>Brassiceae</taxon>
        <taxon>Brassica</taxon>
    </lineage>
</organism>
<dbReference type="SUPFAM" id="SSF48464">
    <property type="entry name" value="ENTH/VHS domain"/>
    <property type="match status" value="1"/>
</dbReference>
<evidence type="ECO:0000313" key="10">
    <source>
        <dbReference type="Proteomes" id="UP000264353"/>
    </source>
</evidence>
<evidence type="ECO:0000259" key="8">
    <source>
        <dbReference type="PROSITE" id="PS50909"/>
    </source>
</evidence>
<feature type="compositionally biased region" description="Low complexity" evidence="6">
    <location>
        <begin position="384"/>
        <end position="395"/>
    </location>
</feature>
<dbReference type="Proteomes" id="UP000264353">
    <property type="component" value="Chromosome A3"/>
</dbReference>
<dbReference type="PROSITE" id="PS50909">
    <property type="entry name" value="GAT"/>
    <property type="match status" value="1"/>
</dbReference>
<feature type="compositionally biased region" description="Low complexity" evidence="6">
    <location>
        <begin position="545"/>
        <end position="558"/>
    </location>
</feature>
<evidence type="ECO:0000256" key="3">
    <source>
        <dbReference type="ARBA" id="ARBA00022448"/>
    </source>
</evidence>
<dbReference type="InterPro" id="IPR038425">
    <property type="entry name" value="GAT_sf"/>
</dbReference>
<dbReference type="EMBL" id="CM010630">
    <property type="protein sequence ID" value="RID67805.1"/>
    <property type="molecule type" value="Genomic_DNA"/>
</dbReference>
<evidence type="ECO:0000256" key="6">
    <source>
        <dbReference type="SAM" id="MobiDB-lite"/>
    </source>
</evidence>
<dbReference type="SMART" id="SM00288">
    <property type="entry name" value="VHS"/>
    <property type="match status" value="1"/>
</dbReference>
<feature type="region of interest" description="Disordered" evidence="6">
    <location>
        <begin position="532"/>
        <end position="561"/>
    </location>
</feature>
<name>A0A397ZRF2_BRACM</name>
<dbReference type="CDD" id="cd14231">
    <property type="entry name" value="GAT_GGA-like_plant"/>
    <property type="match status" value="1"/>
</dbReference>
<accession>A0A397ZRF2</accession>
<dbReference type="GO" id="GO:0035091">
    <property type="term" value="F:phosphatidylinositol binding"/>
    <property type="evidence" value="ECO:0007669"/>
    <property type="project" value="InterPro"/>
</dbReference>
<evidence type="ECO:0000313" key="9">
    <source>
        <dbReference type="EMBL" id="RID67805.1"/>
    </source>
</evidence>
<dbReference type="Pfam" id="PF03127">
    <property type="entry name" value="GAT"/>
    <property type="match status" value="1"/>
</dbReference>
<dbReference type="InterPro" id="IPR002014">
    <property type="entry name" value="VHS_dom"/>
</dbReference>
<dbReference type="GO" id="GO:0016020">
    <property type="term" value="C:membrane"/>
    <property type="evidence" value="ECO:0007669"/>
    <property type="project" value="UniProtKB-SubCell"/>
</dbReference>
<dbReference type="Gene3D" id="1.25.40.90">
    <property type="match status" value="1"/>
</dbReference>
<dbReference type="CDD" id="cd03561">
    <property type="entry name" value="VHS"/>
    <property type="match status" value="1"/>
</dbReference>
<dbReference type="PANTHER" id="PTHR45898">
    <property type="entry name" value="TOM1-LIKE PROTEIN"/>
    <property type="match status" value="1"/>
</dbReference>
<evidence type="ECO:0000256" key="1">
    <source>
        <dbReference type="ARBA" id="ARBA00004170"/>
    </source>
</evidence>